<evidence type="ECO:0000256" key="3">
    <source>
        <dbReference type="ARBA" id="ARBA00022553"/>
    </source>
</evidence>
<dbReference type="GO" id="GO:0000155">
    <property type="term" value="F:phosphorelay sensor kinase activity"/>
    <property type="evidence" value="ECO:0007669"/>
    <property type="project" value="InterPro"/>
</dbReference>
<dbReference type="NCBIfam" id="TIGR00229">
    <property type="entry name" value="sensory_box"/>
    <property type="match status" value="1"/>
</dbReference>
<dbReference type="Pfam" id="PF07730">
    <property type="entry name" value="HisKA_3"/>
    <property type="match status" value="1"/>
</dbReference>
<dbReference type="GO" id="GO:0016020">
    <property type="term" value="C:membrane"/>
    <property type="evidence" value="ECO:0007669"/>
    <property type="project" value="InterPro"/>
</dbReference>
<dbReference type="CDD" id="cd00130">
    <property type="entry name" value="PAS"/>
    <property type="match status" value="1"/>
</dbReference>
<dbReference type="SUPFAM" id="SSF55874">
    <property type="entry name" value="ATPase domain of HSP90 chaperone/DNA topoisomerase II/histidine kinase"/>
    <property type="match status" value="1"/>
</dbReference>
<evidence type="ECO:0000256" key="1">
    <source>
        <dbReference type="ARBA" id="ARBA00000085"/>
    </source>
</evidence>
<dbReference type="InterPro" id="IPR003594">
    <property type="entry name" value="HATPase_dom"/>
</dbReference>
<sequence>MDAELGLDTSVDTPLLRRICRYLSERSPQPTVAVEGLTHVVIYVNPAFARFVGRERKDLVGRPFAETVPESEGNGCQALLDRVFRTGLHETLAEQEHRHTQSVPVYWSYAVWAILGADERPAGVMIQVTDATETAVFRSQAAAVNEALVLSSVRQHELMEETGALNARLREAQHLLEGRVAERTGELAAANAALQAEIGSRETAEVDRRELLRLLATAQEDERRRIARDLHDQMGQLVTALGLGLKTLEATTPDPSPARLQLPQLRELTDRIGREVHQLARDLRPTALDDLGLLTALSNYADDWAERSGIEIDFQSVGWGTGRLPQAVETALYRVVQETLTNVIRHSGARRVSLVLQLSPGLVTAVVEDDGVGFDAESVAAPAWAGGRVGLLGIRERLTLLGGTLVIESVPGRGTTVIARVPLPTRGTEDREG</sequence>
<feature type="domain" description="PAS" evidence="10">
    <location>
        <begin position="41"/>
        <end position="87"/>
    </location>
</feature>
<evidence type="ECO:0000256" key="8">
    <source>
        <dbReference type="ARBA" id="ARBA00023012"/>
    </source>
</evidence>
<dbReference type="GO" id="GO:0046983">
    <property type="term" value="F:protein dimerization activity"/>
    <property type="evidence" value="ECO:0007669"/>
    <property type="project" value="InterPro"/>
</dbReference>
<accession>A0A6M5Z7K3</accession>
<dbReference type="Pfam" id="PF02518">
    <property type="entry name" value="HATPase_c"/>
    <property type="match status" value="1"/>
</dbReference>
<proteinExistence type="predicted"/>
<dbReference type="InterPro" id="IPR000014">
    <property type="entry name" value="PAS"/>
</dbReference>
<keyword evidence="4" id="KW-0808">Transferase</keyword>
<evidence type="ECO:0000256" key="2">
    <source>
        <dbReference type="ARBA" id="ARBA00012438"/>
    </source>
</evidence>
<dbReference type="EMBL" id="CP053452">
    <property type="protein sequence ID" value="QJX01203.1"/>
    <property type="molecule type" value="Genomic_DNA"/>
</dbReference>
<keyword evidence="8" id="KW-0902">Two-component regulatory system</keyword>
<feature type="domain" description="Histidine kinase" evidence="9">
    <location>
        <begin position="225"/>
        <end position="425"/>
    </location>
</feature>
<name>A0A6M5Z7K3_9BACT</name>
<dbReference type="KEGG" id="ftj:FTUN_8842"/>
<evidence type="ECO:0000313" key="12">
    <source>
        <dbReference type="Proteomes" id="UP000503447"/>
    </source>
</evidence>
<keyword evidence="5" id="KW-0547">Nucleotide-binding</keyword>
<dbReference type="InterPro" id="IPR050482">
    <property type="entry name" value="Sensor_HK_TwoCompSys"/>
</dbReference>
<dbReference type="PANTHER" id="PTHR24421">
    <property type="entry name" value="NITRATE/NITRITE SENSOR PROTEIN NARX-RELATED"/>
    <property type="match status" value="1"/>
</dbReference>
<dbReference type="SUPFAM" id="SSF55785">
    <property type="entry name" value="PYP-like sensor domain (PAS domain)"/>
    <property type="match status" value="1"/>
</dbReference>
<dbReference type="Gene3D" id="3.30.565.10">
    <property type="entry name" value="Histidine kinase-like ATPase, C-terminal domain"/>
    <property type="match status" value="1"/>
</dbReference>
<evidence type="ECO:0000256" key="6">
    <source>
        <dbReference type="ARBA" id="ARBA00022777"/>
    </source>
</evidence>
<evidence type="ECO:0000256" key="7">
    <source>
        <dbReference type="ARBA" id="ARBA00022840"/>
    </source>
</evidence>
<dbReference type="RefSeq" id="WP_171475796.1">
    <property type="nucleotide sequence ID" value="NZ_CP053452.2"/>
</dbReference>
<organism evidence="11 12">
    <name type="scientific">Frigoriglobus tundricola</name>
    <dbReference type="NCBI Taxonomy" id="2774151"/>
    <lineage>
        <taxon>Bacteria</taxon>
        <taxon>Pseudomonadati</taxon>
        <taxon>Planctomycetota</taxon>
        <taxon>Planctomycetia</taxon>
        <taxon>Gemmatales</taxon>
        <taxon>Gemmataceae</taxon>
        <taxon>Frigoriglobus</taxon>
    </lineage>
</organism>
<keyword evidence="12" id="KW-1185">Reference proteome</keyword>
<dbReference type="PROSITE" id="PS50112">
    <property type="entry name" value="PAS"/>
    <property type="match status" value="1"/>
</dbReference>
<comment type="catalytic activity">
    <reaction evidence="1">
        <text>ATP + protein L-histidine = ADP + protein N-phospho-L-histidine.</text>
        <dbReference type="EC" id="2.7.13.3"/>
    </reaction>
</comment>
<dbReference type="PROSITE" id="PS50109">
    <property type="entry name" value="HIS_KIN"/>
    <property type="match status" value="1"/>
</dbReference>
<evidence type="ECO:0000256" key="4">
    <source>
        <dbReference type="ARBA" id="ARBA00022679"/>
    </source>
</evidence>
<dbReference type="Proteomes" id="UP000503447">
    <property type="component" value="Chromosome"/>
</dbReference>
<dbReference type="InterPro" id="IPR005467">
    <property type="entry name" value="His_kinase_dom"/>
</dbReference>
<dbReference type="CDD" id="cd16917">
    <property type="entry name" value="HATPase_UhpB-NarQ-NarX-like"/>
    <property type="match status" value="1"/>
</dbReference>
<evidence type="ECO:0000259" key="10">
    <source>
        <dbReference type="PROSITE" id="PS50112"/>
    </source>
</evidence>
<reference evidence="12" key="1">
    <citation type="submission" date="2020-05" db="EMBL/GenBank/DDBJ databases">
        <title>Frigoriglobus tundricola gen. nov., sp. nov., a psychrotolerant cellulolytic planctomycete of the family Gemmataceae with two divergent copies of 16S rRNA gene.</title>
        <authorList>
            <person name="Kulichevskaya I.S."/>
            <person name="Ivanova A.A."/>
            <person name="Naumoff D.G."/>
            <person name="Beletsky A.V."/>
            <person name="Rijpstra W.I.C."/>
            <person name="Sinninghe Damste J.S."/>
            <person name="Mardanov A.V."/>
            <person name="Ravin N.V."/>
            <person name="Dedysh S.N."/>
        </authorList>
    </citation>
    <scope>NUCLEOTIDE SEQUENCE [LARGE SCALE GENOMIC DNA]</scope>
    <source>
        <strain evidence="12">PL17</strain>
    </source>
</reference>
<dbReference type="InterPro" id="IPR036890">
    <property type="entry name" value="HATPase_C_sf"/>
</dbReference>
<dbReference type="Gene3D" id="3.30.450.20">
    <property type="entry name" value="PAS domain"/>
    <property type="match status" value="1"/>
</dbReference>
<dbReference type="Pfam" id="PF08448">
    <property type="entry name" value="PAS_4"/>
    <property type="match status" value="1"/>
</dbReference>
<evidence type="ECO:0000313" key="11">
    <source>
        <dbReference type="EMBL" id="QJX01203.1"/>
    </source>
</evidence>
<keyword evidence="7" id="KW-0067">ATP-binding</keyword>
<keyword evidence="6 11" id="KW-0418">Kinase</keyword>
<evidence type="ECO:0000259" key="9">
    <source>
        <dbReference type="PROSITE" id="PS50109"/>
    </source>
</evidence>
<dbReference type="InterPro" id="IPR035965">
    <property type="entry name" value="PAS-like_dom_sf"/>
</dbReference>
<dbReference type="SMART" id="SM00091">
    <property type="entry name" value="PAS"/>
    <property type="match status" value="1"/>
</dbReference>
<dbReference type="GO" id="GO:0005524">
    <property type="term" value="F:ATP binding"/>
    <property type="evidence" value="ECO:0007669"/>
    <property type="project" value="UniProtKB-KW"/>
</dbReference>
<dbReference type="AlphaFoldDB" id="A0A6M5Z7K3"/>
<dbReference type="EC" id="2.7.13.3" evidence="2"/>
<dbReference type="SMART" id="SM00387">
    <property type="entry name" value="HATPase_c"/>
    <property type="match status" value="1"/>
</dbReference>
<dbReference type="InterPro" id="IPR013656">
    <property type="entry name" value="PAS_4"/>
</dbReference>
<keyword evidence="3" id="KW-0597">Phosphoprotein</keyword>
<dbReference type="PANTHER" id="PTHR24421:SF10">
    <property type="entry name" value="NITRATE_NITRITE SENSOR PROTEIN NARQ"/>
    <property type="match status" value="1"/>
</dbReference>
<dbReference type="InterPro" id="IPR011712">
    <property type="entry name" value="Sig_transdc_His_kin_sub3_dim/P"/>
</dbReference>
<protein>
    <recommendedName>
        <fullName evidence="2">histidine kinase</fullName>
        <ecNumber evidence="2">2.7.13.3</ecNumber>
    </recommendedName>
</protein>
<gene>
    <name evidence="11" type="ORF">FTUN_8842</name>
</gene>
<dbReference type="Gene3D" id="1.20.5.1930">
    <property type="match status" value="1"/>
</dbReference>
<evidence type="ECO:0000256" key="5">
    <source>
        <dbReference type="ARBA" id="ARBA00022741"/>
    </source>
</evidence>